<dbReference type="RefSeq" id="WP_072908738.1">
    <property type="nucleotide sequence ID" value="NZ_FQZT01000007.1"/>
</dbReference>
<evidence type="ECO:0000259" key="3">
    <source>
        <dbReference type="Pfam" id="PF09186"/>
    </source>
</evidence>
<feature type="domain" description="UPF0029" evidence="3">
    <location>
        <begin position="143"/>
        <end position="198"/>
    </location>
</feature>
<sequence length="208" mass="22999">MTQNRYPIPAGFHRSEIEVQRSRFITSIEPVDSAEAALKFVARLKQEFPDANHNCWAYLVGPPGSSDRIGLSDDGEPHGAAGKPMLTVLQHGNIGDIVAVVTRYFGGIKLGKGGMVKAYTQAVQTALEQLEKVEKIDWYSVTIAFDYAHLNSIERVLPDFEAEIVARNFADKIELELKLPLEQAELLRDALTNLTAGKISFQTEDLAD</sequence>
<dbReference type="Pfam" id="PF01205">
    <property type="entry name" value="Impact_N"/>
    <property type="match status" value="1"/>
</dbReference>
<keyword evidence="5" id="KW-1185">Reference proteome</keyword>
<dbReference type="EMBL" id="FQZT01000007">
    <property type="protein sequence ID" value="SHJ35267.1"/>
    <property type="molecule type" value="Genomic_DNA"/>
</dbReference>
<dbReference type="SUPFAM" id="SSF54980">
    <property type="entry name" value="EF-G C-terminal domain-like"/>
    <property type="match status" value="1"/>
</dbReference>
<feature type="domain" description="Impact N-terminal" evidence="2">
    <location>
        <begin position="21"/>
        <end position="127"/>
    </location>
</feature>
<accession>A0A1M6ILJ6</accession>
<dbReference type="Gene3D" id="3.30.70.240">
    <property type="match status" value="1"/>
</dbReference>
<dbReference type="SUPFAM" id="SSF54211">
    <property type="entry name" value="Ribosomal protein S5 domain 2-like"/>
    <property type="match status" value="1"/>
</dbReference>
<dbReference type="OrthoDB" id="9813771at2"/>
<dbReference type="PANTHER" id="PTHR16301">
    <property type="entry name" value="IMPACT-RELATED"/>
    <property type="match status" value="1"/>
</dbReference>
<name>A0A1M6ILJ6_MALRU</name>
<dbReference type="InterPro" id="IPR023582">
    <property type="entry name" value="Impact"/>
</dbReference>
<gene>
    <name evidence="4" type="ORF">SAMN02745165_02157</name>
</gene>
<dbReference type="Proteomes" id="UP000184171">
    <property type="component" value="Unassembled WGS sequence"/>
</dbReference>
<evidence type="ECO:0000259" key="2">
    <source>
        <dbReference type="Pfam" id="PF01205"/>
    </source>
</evidence>
<reference evidence="4 5" key="1">
    <citation type="submission" date="2016-11" db="EMBL/GenBank/DDBJ databases">
        <authorList>
            <person name="Jaros S."/>
            <person name="Januszkiewicz K."/>
            <person name="Wedrychowicz H."/>
        </authorList>
    </citation>
    <scope>NUCLEOTIDE SEQUENCE [LARGE SCALE GENOMIC DNA]</scope>
    <source>
        <strain evidence="4 5">DSM 5091</strain>
    </source>
</reference>
<dbReference type="PANTHER" id="PTHR16301:SF20">
    <property type="entry name" value="IMPACT FAMILY MEMBER YIGZ"/>
    <property type="match status" value="1"/>
</dbReference>
<dbReference type="Gene3D" id="3.30.230.30">
    <property type="entry name" value="Impact, N-terminal domain"/>
    <property type="match status" value="1"/>
</dbReference>
<dbReference type="InterPro" id="IPR036956">
    <property type="entry name" value="Impact_N_sf"/>
</dbReference>
<evidence type="ECO:0000256" key="1">
    <source>
        <dbReference type="ARBA" id="ARBA00007665"/>
    </source>
</evidence>
<dbReference type="GO" id="GO:0005737">
    <property type="term" value="C:cytoplasm"/>
    <property type="evidence" value="ECO:0007669"/>
    <property type="project" value="TreeGrafter"/>
</dbReference>
<dbReference type="PROSITE" id="PS00910">
    <property type="entry name" value="UPF0029"/>
    <property type="match status" value="1"/>
</dbReference>
<evidence type="ECO:0000313" key="4">
    <source>
        <dbReference type="EMBL" id="SHJ35267.1"/>
    </source>
</evidence>
<dbReference type="InterPro" id="IPR001498">
    <property type="entry name" value="Impact_N"/>
</dbReference>
<organism evidence="4 5">
    <name type="scientific">Malonomonas rubra DSM 5091</name>
    <dbReference type="NCBI Taxonomy" id="1122189"/>
    <lineage>
        <taxon>Bacteria</taxon>
        <taxon>Pseudomonadati</taxon>
        <taxon>Thermodesulfobacteriota</taxon>
        <taxon>Desulfuromonadia</taxon>
        <taxon>Desulfuromonadales</taxon>
        <taxon>Geopsychrobacteraceae</taxon>
        <taxon>Malonomonas</taxon>
    </lineage>
</organism>
<dbReference type="Pfam" id="PF09186">
    <property type="entry name" value="DUF1949"/>
    <property type="match status" value="1"/>
</dbReference>
<dbReference type="STRING" id="1122189.SAMN02745165_02157"/>
<dbReference type="InterPro" id="IPR020569">
    <property type="entry name" value="UPF0029_Impact_CS"/>
</dbReference>
<comment type="similarity">
    <text evidence="1">Belongs to the IMPACT family.</text>
</comment>
<dbReference type="GO" id="GO:0006446">
    <property type="term" value="P:regulation of translational initiation"/>
    <property type="evidence" value="ECO:0007669"/>
    <property type="project" value="TreeGrafter"/>
</dbReference>
<dbReference type="AlphaFoldDB" id="A0A1M6ILJ6"/>
<dbReference type="InterPro" id="IPR015269">
    <property type="entry name" value="UPF0029_Impact_C"/>
</dbReference>
<dbReference type="InterPro" id="IPR015796">
    <property type="entry name" value="Impact_YigZ-like"/>
</dbReference>
<proteinExistence type="inferred from homology"/>
<dbReference type="NCBIfam" id="TIGR00257">
    <property type="entry name" value="IMPACT_YIGZ"/>
    <property type="match status" value="1"/>
</dbReference>
<protein>
    <submittedName>
        <fullName evidence="4">Uncharacterized protein, YigZ family</fullName>
    </submittedName>
</protein>
<dbReference type="InterPro" id="IPR035647">
    <property type="entry name" value="EFG_III/V"/>
</dbReference>
<dbReference type="InterPro" id="IPR020568">
    <property type="entry name" value="Ribosomal_Su5_D2-typ_SF"/>
</dbReference>
<evidence type="ECO:0000313" key="5">
    <source>
        <dbReference type="Proteomes" id="UP000184171"/>
    </source>
</evidence>